<organism evidence="3 4">
    <name type="scientific">Cajanus cajan</name>
    <name type="common">Pigeon pea</name>
    <name type="synonym">Cajanus indicus</name>
    <dbReference type="NCBI Taxonomy" id="3821"/>
    <lineage>
        <taxon>Eukaryota</taxon>
        <taxon>Viridiplantae</taxon>
        <taxon>Streptophyta</taxon>
        <taxon>Embryophyta</taxon>
        <taxon>Tracheophyta</taxon>
        <taxon>Spermatophyta</taxon>
        <taxon>Magnoliopsida</taxon>
        <taxon>eudicotyledons</taxon>
        <taxon>Gunneridae</taxon>
        <taxon>Pentapetalae</taxon>
        <taxon>rosids</taxon>
        <taxon>fabids</taxon>
        <taxon>Fabales</taxon>
        <taxon>Fabaceae</taxon>
        <taxon>Papilionoideae</taxon>
        <taxon>50 kb inversion clade</taxon>
        <taxon>NPAAA clade</taxon>
        <taxon>indigoferoid/millettioid clade</taxon>
        <taxon>Phaseoleae</taxon>
        <taxon>Cajanus</taxon>
    </lineage>
</organism>
<dbReference type="AlphaFoldDB" id="A0A151UEC8"/>
<feature type="domain" description="GST C-terminal" evidence="2">
    <location>
        <begin position="1"/>
        <end position="78"/>
    </location>
</feature>
<reference evidence="3" key="1">
    <citation type="journal article" date="2012" name="Nat. Biotechnol.">
        <title>Draft genome sequence of pigeonpea (Cajanus cajan), an orphan legume crop of resource-poor farmers.</title>
        <authorList>
            <person name="Varshney R.K."/>
            <person name="Chen W."/>
            <person name="Li Y."/>
            <person name="Bharti A.K."/>
            <person name="Saxena R.K."/>
            <person name="Schlueter J.A."/>
            <person name="Donoghue M.T."/>
            <person name="Azam S."/>
            <person name="Fan G."/>
            <person name="Whaley A.M."/>
            <person name="Farmer A.D."/>
            <person name="Sheridan J."/>
            <person name="Iwata A."/>
            <person name="Tuteja R."/>
            <person name="Penmetsa R.V."/>
            <person name="Wu W."/>
            <person name="Upadhyaya H.D."/>
            <person name="Yang S.P."/>
            <person name="Shah T."/>
            <person name="Saxena K.B."/>
            <person name="Michael T."/>
            <person name="McCombie W.R."/>
            <person name="Yang B."/>
            <person name="Zhang G."/>
            <person name="Yang H."/>
            <person name="Wang J."/>
            <person name="Spillane C."/>
            <person name="Cook D.R."/>
            <person name="May G.D."/>
            <person name="Xu X."/>
            <person name="Jackson S.A."/>
        </authorList>
    </citation>
    <scope>NUCLEOTIDE SEQUENCE [LARGE SCALE GENOMIC DNA]</scope>
</reference>
<comment type="catalytic activity">
    <reaction evidence="1">
        <text>RX + glutathione = an S-substituted glutathione + a halide anion + H(+)</text>
        <dbReference type="Rhea" id="RHEA:16437"/>
        <dbReference type="ChEBI" id="CHEBI:15378"/>
        <dbReference type="ChEBI" id="CHEBI:16042"/>
        <dbReference type="ChEBI" id="CHEBI:17792"/>
        <dbReference type="ChEBI" id="CHEBI:57925"/>
        <dbReference type="ChEBI" id="CHEBI:90779"/>
        <dbReference type="EC" id="2.5.1.18"/>
    </reaction>
</comment>
<evidence type="ECO:0000313" key="4">
    <source>
        <dbReference type="Proteomes" id="UP000075243"/>
    </source>
</evidence>
<name>A0A151UEC8_CAJCA</name>
<dbReference type="InterPro" id="IPR010987">
    <property type="entry name" value="Glutathione-S-Trfase_C-like"/>
</dbReference>
<dbReference type="PROSITE" id="PS50405">
    <property type="entry name" value="GST_CTER"/>
    <property type="match status" value="1"/>
</dbReference>
<dbReference type="GO" id="GO:0004364">
    <property type="term" value="F:glutathione transferase activity"/>
    <property type="evidence" value="ECO:0007669"/>
    <property type="project" value="UniProtKB-UniRule"/>
</dbReference>
<dbReference type="Gramene" id="C.cajan_48663.t">
    <property type="protein sequence ID" value="C.cajan_48663.t.cds1"/>
    <property type="gene ID" value="C.cajan_48663"/>
</dbReference>
<dbReference type="STRING" id="3821.A0A151UEC8"/>
<dbReference type="InterPro" id="IPR045074">
    <property type="entry name" value="GST_C_Tau"/>
</dbReference>
<gene>
    <name evidence="3" type="ORF">KK1_049921</name>
</gene>
<dbReference type="Proteomes" id="UP000075243">
    <property type="component" value="Unassembled WGS sequence"/>
</dbReference>
<dbReference type="PANTHER" id="PTHR11260">
    <property type="entry name" value="GLUTATHIONE S-TRANSFERASE, GST, SUPERFAMILY, GST DOMAIN CONTAINING"/>
    <property type="match status" value="1"/>
</dbReference>
<comment type="subcellular location">
    <subcellularLocation>
        <location evidence="1">Cytoplasm</location>
        <location evidence="1">Cytosol</location>
    </subcellularLocation>
</comment>
<dbReference type="SUPFAM" id="SSF47616">
    <property type="entry name" value="GST C-terminal domain-like"/>
    <property type="match status" value="1"/>
</dbReference>
<proteinExistence type="inferred from homology"/>
<dbReference type="Pfam" id="PF13410">
    <property type="entry name" value="GST_C_2"/>
    <property type="match status" value="1"/>
</dbReference>
<sequence length="85" mass="9713">MEDQLGDKTYFGGDNIGFVDIALVPFSTWFKAYETFGNLNIESECPKFVAWVKRCLQKESVAKSLPDPHKVYELVVEIRKIIGIE</sequence>
<accession>A0A151UEC8</accession>
<comment type="similarity">
    <text evidence="1">Belongs to the GST superfamily.</text>
</comment>
<comment type="function">
    <text evidence="1">Is involved in the conjugation of reduced glutathione to a wide number of exogenous and endogenous hydrophobic electrophiles.</text>
</comment>
<dbReference type="InterPro" id="IPR045073">
    <property type="entry name" value="Omega/Tau-like"/>
</dbReference>
<evidence type="ECO:0000256" key="1">
    <source>
        <dbReference type="RuleBase" id="RU369102"/>
    </source>
</evidence>
<keyword evidence="1" id="KW-0963">Cytoplasm</keyword>
<dbReference type="InterPro" id="IPR036282">
    <property type="entry name" value="Glutathione-S-Trfase_C_sf"/>
</dbReference>
<keyword evidence="1 3" id="KW-0808">Transferase</keyword>
<dbReference type="EC" id="2.5.1.18" evidence="1"/>
<evidence type="ECO:0000259" key="2">
    <source>
        <dbReference type="PROSITE" id="PS50405"/>
    </source>
</evidence>
<dbReference type="Gene3D" id="1.20.1050.10">
    <property type="match status" value="1"/>
</dbReference>
<evidence type="ECO:0000313" key="3">
    <source>
        <dbReference type="EMBL" id="KYP77686.1"/>
    </source>
</evidence>
<dbReference type="GO" id="GO:0005829">
    <property type="term" value="C:cytosol"/>
    <property type="evidence" value="ECO:0007669"/>
    <property type="project" value="UniProtKB-SubCell"/>
</dbReference>
<protein>
    <recommendedName>
        <fullName evidence="1">Glutathione S-transferase</fullName>
        <ecNumber evidence="1">2.5.1.18</ecNumber>
    </recommendedName>
</protein>
<dbReference type="PANTHER" id="PTHR11260:SF781">
    <property type="entry name" value="GLUTATHIONE S-TRANSFERASE U19"/>
    <property type="match status" value="1"/>
</dbReference>
<dbReference type="GO" id="GO:0006749">
    <property type="term" value="P:glutathione metabolic process"/>
    <property type="evidence" value="ECO:0007669"/>
    <property type="project" value="InterPro"/>
</dbReference>
<dbReference type="EMBL" id="AGCT01030250">
    <property type="protein sequence ID" value="KYP77686.1"/>
    <property type="molecule type" value="Genomic_DNA"/>
</dbReference>
<comment type="caution">
    <text evidence="3">The sequence shown here is derived from an EMBL/GenBank/DDBJ whole genome shotgun (WGS) entry which is preliminary data.</text>
</comment>
<dbReference type="OMA" id="YENCAGF"/>
<dbReference type="CDD" id="cd03185">
    <property type="entry name" value="GST_C_Tau"/>
    <property type="match status" value="1"/>
</dbReference>
<keyword evidence="4" id="KW-1185">Reference proteome</keyword>